<accession>A0A550BWW7</accession>
<dbReference type="PANTHER" id="PTHR38926">
    <property type="entry name" value="F-BOX DOMAIN CONTAINING PROTEIN, EXPRESSED"/>
    <property type="match status" value="1"/>
</dbReference>
<evidence type="ECO:0000256" key="2">
    <source>
        <dbReference type="SAM" id="MobiDB-lite"/>
    </source>
</evidence>
<organism evidence="4 5">
    <name type="scientific">Schizophyllum amplum</name>
    <dbReference type="NCBI Taxonomy" id="97359"/>
    <lineage>
        <taxon>Eukaryota</taxon>
        <taxon>Fungi</taxon>
        <taxon>Dikarya</taxon>
        <taxon>Basidiomycota</taxon>
        <taxon>Agaricomycotina</taxon>
        <taxon>Agaricomycetes</taxon>
        <taxon>Agaricomycetidae</taxon>
        <taxon>Agaricales</taxon>
        <taxon>Schizophyllaceae</taxon>
        <taxon>Schizophyllum</taxon>
    </lineage>
</organism>
<sequence length="722" mass="82014">MLQKMHEATLFDDTVIPKAAVLDENLLHNIFCNEQPTAIQAVLIPGLVQERTEQVRDLRIRIDRLRALLQENEATERKATVELHALRYASASPVRRLPSELLAEVFACCQIDDDSKESVMIVSHVCSRWRAVAFGAARLWTCLTVTRTYAQNRDHWEQIVAWFARASPLLLDVRILSKDKRTQKSPIPQYPLFAASGTAELSAQVGKLTLHALCQLDVMESLFHPGASFSQLAYFEADNPNSRIVTDALPSTAHCPNLRTVVLQNLYDLTDEKLSVGFPLPWFQLEVLSMGNFTDYDEVGTVFLGCTGLRKADLSGIGMGHISEGLKNSVTVFSMLEDLNLELMEFPSAIFDLTHYPALTKLRLSATGADWYCEDYHSELLALADHMPALTDLTLGAFCMTRKYPGQTERGDYNMTSVFARLSSLRTLRFEDCYMHHWFFAGLRLDAELAILPHLETLDLSDTKIAGAACEDTTRLATEELYRAVKSRAGPPGCGESLRLLRVGLPFGVIKIEVGPVYDYLVKRLHCLRPEVHVEIEYWTSLLGSPGMFDFKIGSLRRSEYEEEDRVSLNQWERKHARRVPASLRQAGQAGIYRRVDNLQKKLKVVRAQSMTVASSETESLRRMSQIRARLDIIRGQHQQDQVSRIKIEQELKNVKHRMQKKLPVKNRVKVAFESTAEPVAHIEERRVIREIEKLKRSRYSVEEKIENESHEQAPNEADESH</sequence>
<dbReference type="InterPro" id="IPR032675">
    <property type="entry name" value="LRR_dom_sf"/>
</dbReference>
<dbReference type="Pfam" id="PF12937">
    <property type="entry name" value="F-box-like"/>
    <property type="match status" value="1"/>
</dbReference>
<dbReference type="Gene3D" id="1.20.1280.50">
    <property type="match status" value="1"/>
</dbReference>
<evidence type="ECO:0000313" key="5">
    <source>
        <dbReference type="Proteomes" id="UP000320762"/>
    </source>
</evidence>
<dbReference type="EMBL" id="VDMD01000054">
    <property type="protein sequence ID" value="TRM57013.1"/>
    <property type="molecule type" value="Genomic_DNA"/>
</dbReference>
<proteinExistence type="predicted"/>
<feature type="region of interest" description="Disordered" evidence="2">
    <location>
        <begin position="700"/>
        <end position="722"/>
    </location>
</feature>
<feature type="coiled-coil region" evidence="1">
    <location>
        <begin position="48"/>
        <end position="75"/>
    </location>
</feature>
<dbReference type="SUPFAM" id="SSF81383">
    <property type="entry name" value="F-box domain"/>
    <property type="match status" value="1"/>
</dbReference>
<protein>
    <recommendedName>
        <fullName evidence="3">F-box domain-containing protein</fullName>
    </recommendedName>
</protein>
<feature type="domain" description="F-box" evidence="3">
    <location>
        <begin position="95"/>
        <end position="144"/>
    </location>
</feature>
<evidence type="ECO:0000313" key="4">
    <source>
        <dbReference type="EMBL" id="TRM57013.1"/>
    </source>
</evidence>
<evidence type="ECO:0000259" key="3">
    <source>
        <dbReference type="Pfam" id="PF12937"/>
    </source>
</evidence>
<dbReference type="PANTHER" id="PTHR38926:SF72">
    <property type="entry name" value="IM:7136021-RELATED"/>
    <property type="match status" value="1"/>
</dbReference>
<dbReference type="Gene3D" id="3.80.10.10">
    <property type="entry name" value="Ribonuclease Inhibitor"/>
    <property type="match status" value="1"/>
</dbReference>
<dbReference type="InterPro" id="IPR036047">
    <property type="entry name" value="F-box-like_dom_sf"/>
</dbReference>
<keyword evidence="1" id="KW-0175">Coiled coil</keyword>
<dbReference type="InterPro" id="IPR001810">
    <property type="entry name" value="F-box_dom"/>
</dbReference>
<dbReference type="STRING" id="97359.A0A550BWW7"/>
<dbReference type="Proteomes" id="UP000320762">
    <property type="component" value="Unassembled WGS sequence"/>
</dbReference>
<keyword evidence="5" id="KW-1185">Reference proteome</keyword>
<reference evidence="4 5" key="1">
    <citation type="journal article" date="2019" name="New Phytol.">
        <title>Comparative genomics reveals unique wood-decay strategies and fruiting body development in the Schizophyllaceae.</title>
        <authorList>
            <person name="Almasi E."/>
            <person name="Sahu N."/>
            <person name="Krizsan K."/>
            <person name="Balint B."/>
            <person name="Kovacs G.M."/>
            <person name="Kiss B."/>
            <person name="Cseklye J."/>
            <person name="Drula E."/>
            <person name="Henrissat B."/>
            <person name="Nagy I."/>
            <person name="Chovatia M."/>
            <person name="Adam C."/>
            <person name="LaButti K."/>
            <person name="Lipzen A."/>
            <person name="Riley R."/>
            <person name="Grigoriev I.V."/>
            <person name="Nagy L.G."/>
        </authorList>
    </citation>
    <scope>NUCLEOTIDE SEQUENCE [LARGE SCALE GENOMIC DNA]</scope>
    <source>
        <strain evidence="4 5">NL-1724</strain>
    </source>
</reference>
<name>A0A550BWW7_9AGAR</name>
<evidence type="ECO:0000256" key="1">
    <source>
        <dbReference type="SAM" id="Coils"/>
    </source>
</evidence>
<dbReference type="SUPFAM" id="SSF52047">
    <property type="entry name" value="RNI-like"/>
    <property type="match status" value="1"/>
</dbReference>
<gene>
    <name evidence="4" type="ORF">BD626DRAFT_586923</name>
</gene>
<dbReference type="OrthoDB" id="3024433at2759"/>
<dbReference type="AlphaFoldDB" id="A0A550BWW7"/>
<comment type="caution">
    <text evidence="4">The sequence shown here is derived from an EMBL/GenBank/DDBJ whole genome shotgun (WGS) entry which is preliminary data.</text>
</comment>